<dbReference type="EMBL" id="CXST01000001">
    <property type="protein sequence ID" value="CTQ43494.1"/>
    <property type="molecule type" value="Genomic_DNA"/>
</dbReference>
<dbReference type="OrthoDB" id="7528037at2"/>
<protein>
    <submittedName>
        <fullName evidence="1">Putative heme d1 biosynthesis radical SAM protein NirJ2</fullName>
    </submittedName>
</protein>
<name>A0A0M6Y1C5_9HYPH</name>
<dbReference type="Proteomes" id="UP000048926">
    <property type="component" value="Unassembled WGS sequence"/>
</dbReference>
<dbReference type="InterPro" id="IPR013785">
    <property type="entry name" value="Aldolase_TIM"/>
</dbReference>
<dbReference type="CDD" id="cd21109">
    <property type="entry name" value="SPASM"/>
    <property type="match status" value="1"/>
</dbReference>
<dbReference type="PANTHER" id="PTHR11228">
    <property type="entry name" value="RADICAL SAM DOMAIN PROTEIN"/>
    <property type="match status" value="1"/>
</dbReference>
<dbReference type="STRING" id="187304.B0E33_20725"/>
<gene>
    <name evidence="1" type="ORF">LAL4801_01932</name>
</gene>
<dbReference type="RefSeq" id="WP_055655655.1">
    <property type="nucleotide sequence ID" value="NZ_CXST01000001.1"/>
</dbReference>
<reference evidence="2" key="1">
    <citation type="submission" date="2015-07" db="EMBL/GenBank/DDBJ databases">
        <authorList>
            <person name="Rodrigo-Torres Lidia"/>
            <person name="Arahal R.David."/>
        </authorList>
    </citation>
    <scope>NUCLEOTIDE SEQUENCE [LARGE SCALE GENOMIC DNA]</scope>
    <source>
        <strain evidence="2">CECT 4801</strain>
    </source>
</reference>
<evidence type="ECO:0000313" key="1">
    <source>
        <dbReference type="EMBL" id="CTQ43494.1"/>
    </source>
</evidence>
<dbReference type="InterPro" id="IPR050377">
    <property type="entry name" value="Radical_SAM_PqqE_MftC-like"/>
</dbReference>
<proteinExistence type="predicted"/>
<dbReference type="PANTHER" id="PTHR11228:SF7">
    <property type="entry name" value="PQQA PEPTIDE CYCLASE"/>
    <property type="match status" value="1"/>
</dbReference>
<dbReference type="InterPro" id="IPR058240">
    <property type="entry name" value="rSAM_sf"/>
</dbReference>
<evidence type="ECO:0000313" key="2">
    <source>
        <dbReference type="Proteomes" id="UP000048926"/>
    </source>
</evidence>
<accession>A0A0M6Y1C5</accession>
<dbReference type="AlphaFoldDB" id="A0A0M6Y1C5"/>
<dbReference type="Gene3D" id="3.20.20.70">
    <property type="entry name" value="Aldolase class I"/>
    <property type="match status" value="2"/>
</dbReference>
<dbReference type="SUPFAM" id="SSF102114">
    <property type="entry name" value="Radical SAM enzymes"/>
    <property type="match status" value="1"/>
</dbReference>
<sequence>MDRPDDTWLSQRFCSNPFERIETQPNQDIHFCPAAWQPAAIGSLSDDPETAWNSSKAQEIRRSILAGDFSHCCHLECPRITGGDLPAREEILSEKDPSPAVAYYREIIKTGRTRLDKPPAFASLGHDLSSNTACPSRAAKPVKLKKYDTDRLDWIFNEPYARFLSKADRITIGREGEPFASRHFLNFLKTYCAEIEPRKALDLHTNGLLLTEAVWNRLDLWGHVGSVHVSVDAATPETYNELRPGRQLVQLMPNLSFLGHLRRLKAIDTFQMKFVVRQENYTEMPDFVRLARRVGATGVLFQRVRDKQVREEGDCPAVDVADPRHFDREALQLILEDPVLNAQDVELVDLKLAPRHRDVSGAACSGATPDQVRQG</sequence>
<keyword evidence="2" id="KW-1185">Reference proteome</keyword>
<organism evidence="1 2">
    <name type="scientific">Roseibium aggregatum</name>
    <dbReference type="NCBI Taxonomy" id="187304"/>
    <lineage>
        <taxon>Bacteria</taxon>
        <taxon>Pseudomonadati</taxon>
        <taxon>Pseudomonadota</taxon>
        <taxon>Alphaproteobacteria</taxon>
        <taxon>Hyphomicrobiales</taxon>
        <taxon>Stappiaceae</taxon>
        <taxon>Roseibium</taxon>
    </lineage>
</organism>